<feature type="region of interest" description="Disordered" evidence="1">
    <location>
        <begin position="688"/>
        <end position="707"/>
    </location>
</feature>
<feature type="compositionally biased region" description="Polar residues" evidence="1">
    <location>
        <begin position="959"/>
        <end position="968"/>
    </location>
</feature>
<feature type="region of interest" description="Disordered" evidence="1">
    <location>
        <begin position="1"/>
        <end position="24"/>
    </location>
</feature>
<dbReference type="Gene3D" id="2.130.10.10">
    <property type="entry name" value="YVTN repeat-like/Quinoprotein amine dehydrogenase"/>
    <property type="match status" value="1"/>
</dbReference>
<dbReference type="PANTHER" id="PTHR23287">
    <property type="entry name" value="RUBY-EYE2-LIKE PROTEIN"/>
    <property type="match status" value="1"/>
</dbReference>
<dbReference type="GeneID" id="101859416"/>
<dbReference type="InterPro" id="IPR056499">
    <property type="entry name" value="Beta-prop_HPS5-like"/>
</dbReference>
<proteinExistence type="predicted"/>
<dbReference type="Proteomes" id="UP000694888">
    <property type="component" value="Unplaced"/>
</dbReference>
<dbReference type="RefSeq" id="XP_035826304.1">
    <property type="nucleotide sequence ID" value="XM_035970411.1"/>
</dbReference>
<dbReference type="InterPro" id="IPR036322">
    <property type="entry name" value="WD40_repeat_dom_sf"/>
</dbReference>
<evidence type="ECO:0000313" key="3">
    <source>
        <dbReference type="Proteomes" id="UP000694888"/>
    </source>
</evidence>
<organism evidence="3 5">
    <name type="scientific">Aplysia californica</name>
    <name type="common">California sea hare</name>
    <dbReference type="NCBI Taxonomy" id="6500"/>
    <lineage>
        <taxon>Eukaryota</taxon>
        <taxon>Metazoa</taxon>
        <taxon>Spiralia</taxon>
        <taxon>Lophotrochozoa</taxon>
        <taxon>Mollusca</taxon>
        <taxon>Gastropoda</taxon>
        <taxon>Heterobranchia</taxon>
        <taxon>Euthyneura</taxon>
        <taxon>Tectipleura</taxon>
        <taxon>Aplysiida</taxon>
        <taxon>Aplysioidea</taxon>
        <taxon>Aplysiidae</taxon>
        <taxon>Aplysia</taxon>
    </lineage>
</organism>
<feature type="compositionally biased region" description="Low complexity" evidence="1">
    <location>
        <begin position="537"/>
        <end position="551"/>
    </location>
</feature>
<protein>
    <submittedName>
        <fullName evidence="4 5">Tectonin beta-propeller repeat-containing protein 2 isoform X1</fullName>
    </submittedName>
</protein>
<feature type="region of interest" description="Disordered" evidence="1">
    <location>
        <begin position="959"/>
        <end position="985"/>
    </location>
</feature>
<dbReference type="RefSeq" id="XP_005100966.1">
    <property type="nucleotide sequence ID" value="XM_005100909.3"/>
</dbReference>
<accession>A0ABM0JTA2</accession>
<feature type="compositionally biased region" description="Basic and acidic residues" evidence="1">
    <location>
        <begin position="810"/>
        <end position="819"/>
    </location>
</feature>
<feature type="region of interest" description="Disordered" evidence="1">
    <location>
        <begin position="802"/>
        <end position="821"/>
    </location>
</feature>
<feature type="compositionally biased region" description="Basic and acidic residues" evidence="1">
    <location>
        <begin position="11"/>
        <end position="24"/>
    </location>
</feature>
<dbReference type="InterPro" id="IPR006624">
    <property type="entry name" value="Beta-propeller_rpt_TECPR"/>
</dbReference>
<evidence type="ECO:0000259" key="2">
    <source>
        <dbReference type="Pfam" id="PF23756"/>
    </source>
</evidence>
<evidence type="ECO:0000256" key="1">
    <source>
        <dbReference type="SAM" id="MobiDB-lite"/>
    </source>
</evidence>
<feature type="compositionally biased region" description="Basic residues" evidence="1">
    <location>
        <begin position="577"/>
        <end position="589"/>
    </location>
</feature>
<dbReference type="InterPro" id="IPR015943">
    <property type="entry name" value="WD40/YVTN_repeat-like_dom_sf"/>
</dbReference>
<dbReference type="RefSeq" id="XP_005100967.1">
    <property type="nucleotide sequence ID" value="XM_005100910.3"/>
</dbReference>
<dbReference type="SMART" id="SM00706">
    <property type="entry name" value="TECPR"/>
    <property type="match status" value="8"/>
</dbReference>
<dbReference type="Pfam" id="PF23756">
    <property type="entry name" value="Beta-prop_HPS5"/>
    <property type="match status" value="1"/>
</dbReference>
<feature type="compositionally biased region" description="Polar residues" evidence="1">
    <location>
        <begin position="552"/>
        <end position="571"/>
    </location>
</feature>
<evidence type="ECO:0000313" key="6">
    <source>
        <dbReference type="RefSeq" id="XP_035826304.1"/>
    </source>
</evidence>
<evidence type="ECO:0000313" key="5">
    <source>
        <dbReference type="RefSeq" id="XP_005100967.1"/>
    </source>
</evidence>
<dbReference type="SUPFAM" id="SSF50978">
    <property type="entry name" value="WD40 repeat-like"/>
    <property type="match status" value="1"/>
</dbReference>
<sequence>MAEAETATSVRGDEGQDVDKDSSSPLRELQEFEKLDTLLSQIPKKAQHGLLKSCDLVLTCIDANKAFIALGSNVGIVFLYSRKEQSLQRLRSTGANDVITSIKLHEGIDLLLAIGTASGDITVFCIPGTASVQKRQVQKFDVKGFHQHYVTCVEWSTNGMKLYTGDKRGQVITTEVDFYEGQCKSSVLLIEATTEIVQIDYLHKALLVSTKQRSFVVRLDLQCQVVSIGVKERKMTGSFGACFIPGMCKTDDAKLFAARPGCRLWLSDIQGTVKSTHVFSDPLSPAVKEIPLLMAGKLYMSPSDFQLGLLKRFRDRELVSWSGSALVVLDPWDNRVVARQSRLSGIEGVAVVDNEIFLLRRHAEARVIRISDGPDSSAAKAEILRAPHSTLHEPAVNERSGQTEKKENIAKSFFRKTFTNPIKRLDDLLSDDKTEEVKEAIPKPVIEAVSPDLPPVVTLASSELEGIRVFTGTLPSEAGAVPTATALSISGSAENEVKATTEEDDAPSALSSLMSATSALAVVSNTATDPKAFDPNSASQSTDSRTSSQHSETSVASSAPETAVPSTSNQDDIVFSHRMKKPKKKKHKGGTSNTRQKDEDAVSQTSVNSQHSDDSGLTAAKAYDSQTSNSSSLEALKRADEMLKLVDTILKEESVDSTGKKESECSEDTLNDNVVTATQRSDHVINSYSKVNSGSGLKDQRKDKPNNLDLNQAEVGIFGSKKDDLAASGEKGRGFSCMMSSDKSESVFKSELVDTDSSADIKSVVSSNKDGTRDREGTELLQADMNMDRSLTESDQSLMLRATGQSDGQKTQESEKGKNSTEIPLQIPCASTSASCDGDGSEVADIYTYSSDISPKNRLIRDSSFDIINSALVQLDSRKAEVRTPDSSLSMYATGHSSDAPEQKKLTKVQRVFEQSDSFQDIYSSVSAIEAEDPFNKGMPREKSADDFYSKFIDTSPESSSYMTSPDANTPGAAQASKSLLSTEVERSSEMQDVCQRRVANSWSEFTTPTNMYSLAVSQSHVWFTDKSENIYYSSVGSPKGIVWRKASGSANQIAVSPSGHIVWRLHRGVVFAGTKISSRHPEGLKWVEAVRDVEWISVDDNCAWYIKRSGEVMMQRNLSLERPCYKSRNIQCEHKLRSIQCANGVVWAITEGLRLLVRTGVSDELPEGSDWLLDFRETAPYLFSSVAVDSENIGWAIDVLGQIWFCNGVTRQNPAGAGQWWQVPMSEYILQEASTLDMIRAMARKFDPKQLSYILSTNRGGLITAGTQGVWLALDFRNVLQVCRGSIQGYHWLEAHPAQMSPSSTWKMICANVAEVDWGLVWAQQTNGDIYVFRQPRGEAAMIPDCYDFCCFSVSMCAVWALTPDGEIMVRAGMNERCPQGSSWVNLDLSQLGDAHIIHLSCNTLYVWAVESEGVIYQRIGAKPPSDNTLSAVWLPIDTFADIVFTRVNVGPLDWMVWAVDNRRLTYVRVGITEHLPIGQEWIHVPGIQAMDLSLTRSGIWALTPTGEVYFRYGVSRERPAGNYWKKIPGTFIKISASPSDDLWAINTEGHLMHCSTQYLLRSQDVSDPLLQRSISTSSSVSEDVDWEIV</sequence>
<reference evidence="4 5" key="1">
    <citation type="submission" date="2025-05" db="UniProtKB">
        <authorList>
            <consortium name="RefSeq"/>
        </authorList>
    </citation>
    <scope>IDENTIFICATION</scope>
</reference>
<feature type="region of interest" description="Disordered" evidence="1">
    <location>
        <begin position="528"/>
        <end position="616"/>
    </location>
</feature>
<evidence type="ECO:0000313" key="4">
    <source>
        <dbReference type="RefSeq" id="XP_005100966.1"/>
    </source>
</evidence>
<dbReference type="PANTHER" id="PTHR23287:SF16">
    <property type="entry name" value="TECTONIN BETA-PROPELLER REPEAT-CONTAINING PROTEIN 2"/>
    <property type="match status" value="1"/>
</dbReference>
<dbReference type="Pfam" id="PF06462">
    <property type="entry name" value="Hyd_WA"/>
    <property type="match status" value="1"/>
</dbReference>
<keyword evidence="3" id="KW-1185">Reference proteome</keyword>
<name>A0ABM0JTA2_APLCA</name>
<feature type="domain" description="HPS5-like beta-propeller" evidence="2">
    <location>
        <begin position="29"/>
        <end position="360"/>
    </location>
</feature>
<gene>
    <name evidence="4 5 6" type="primary">LOC101859416</name>
</gene>
<dbReference type="Pfam" id="PF19193">
    <property type="entry name" value="Tectonin"/>
    <property type="match status" value="2"/>
</dbReference>